<feature type="region of interest" description="Disordered" evidence="1">
    <location>
        <begin position="1"/>
        <end position="36"/>
    </location>
</feature>
<dbReference type="Gene3D" id="3.60.40.10">
    <property type="entry name" value="PPM-type phosphatase domain"/>
    <property type="match status" value="1"/>
</dbReference>
<dbReference type="InterPro" id="IPR000222">
    <property type="entry name" value="PP2C_BS"/>
</dbReference>
<organism evidence="2 3">
    <name type="scientific">Phytophthora sojae (strain P6497)</name>
    <name type="common">Soybean stem and root rot agent</name>
    <name type="synonym">Phytophthora megasperma f. sp. glycines</name>
    <dbReference type="NCBI Taxonomy" id="1094619"/>
    <lineage>
        <taxon>Eukaryota</taxon>
        <taxon>Sar</taxon>
        <taxon>Stramenopiles</taxon>
        <taxon>Oomycota</taxon>
        <taxon>Peronosporomycetes</taxon>
        <taxon>Peronosporales</taxon>
        <taxon>Peronosporaceae</taxon>
        <taxon>Phytophthora</taxon>
    </lineage>
</organism>
<dbReference type="EMBL" id="JH159151">
    <property type="protein sequence ID" value="EGZ28101.1"/>
    <property type="molecule type" value="Genomic_DNA"/>
</dbReference>
<dbReference type="PROSITE" id="PS01032">
    <property type="entry name" value="PPM_1"/>
    <property type="match status" value="1"/>
</dbReference>
<gene>
    <name evidence="2" type="ORF">PHYSODRAFT_293722</name>
</gene>
<dbReference type="RefSeq" id="XP_009515376.1">
    <property type="nucleotide sequence ID" value="XM_009517081.1"/>
</dbReference>
<dbReference type="KEGG" id="psoj:PHYSODRAFT_293722"/>
<dbReference type="GeneID" id="20641021"/>
<proteinExistence type="predicted"/>
<dbReference type="SUPFAM" id="SSF81606">
    <property type="entry name" value="PP2C-like"/>
    <property type="match status" value="1"/>
</dbReference>
<keyword evidence="3" id="KW-1185">Reference proteome</keyword>
<accession>G4YH78</accession>
<evidence type="ECO:0008006" key="4">
    <source>
        <dbReference type="Google" id="ProtNLM"/>
    </source>
</evidence>
<protein>
    <recommendedName>
        <fullName evidence="4">PPM-type phosphatase domain-containing protein</fullName>
    </recommendedName>
</protein>
<dbReference type="AlphaFoldDB" id="G4YH78"/>
<name>G4YH78_PHYSP</name>
<dbReference type="GO" id="GO:0043169">
    <property type="term" value="F:cation binding"/>
    <property type="evidence" value="ECO:0007669"/>
    <property type="project" value="InterPro"/>
</dbReference>
<reference evidence="2 3" key="1">
    <citation type="journal article" date="2006" name="Science">
        <title>Phytophthora genome sequences uncover evolutionary origins and mechanisms of pathogenesis.</title>
        <authorList>
            <person name="Tyler B.M."/>
            <person name="Tripathy S."/>
            <person name="Zhang X."/>
            <person name="Dehal P."/>
            <person name="Jiang R.H."/>
            <person name="Aerts A."/>
            <person name="Arredondo F.D."/>
            <person name="Baxter L."/>
            <person name="Bensasson D."/>
            <person name="Beynon J.L."/>
            <person name="Chapman J."/>
            <person name="Damasceno C.M."/>
            <person name="Dorrance A.E."/>
            <person name="Dou D."/>
            <person name="Dickerman A.W."/>
            <person name="Dubchak I.L."/>
            <person name="Garbelotto M."/>
            <person name="Gijzen M."/>
            <person name="Gordon S.G."/>
            <person name="Govers F."/>
            <person name="Grunwald N.J."/>
            <person name="Huang W."/>
            <person name="Ivors K.L."/>
            <person name="Jones R.W."/>
            <person name="Kamoun S."/>
            <person name="Krampis K."/>
            <person name="Lamour K.H."/>
            <person name="Lee M.K."/>
            <person name="McDonald W.H."/>
            <person name="Medina M."/>
            <person name="Meijer H.J."/>
            <person name="Nordberg E.K."/>
            <person name="Maclean D.J."/>
            <person name="Ospina-Giraldo M.D."/>
            <person name="Morris P.F."/>
            <person name="Phuntumart V."/>
            <person name="Putnam N.H."/>
            <person name="Rash S."/>
            <person name="Rose J.K."/>
            <person name="Sakihama Y."/>
            <person name="Salamov A.A."/>
            <person name="Savidor A."/>
            <person name="Scheuring C.F."/>
            <person name="Smith B.M."/>
            <person name="Sobral B.W."/>
            <person name="Terry A."/>
            <person name="Torto-Alalibo T.A."/>
            <person name="Win J."/>
            <person name="Xu Z."/>
            <person name="Zhang H."/>
            <person name="Grigoriev I.V."/>
            <person name="Rokhsar D.S."/>
            <person name="Boore J.L."/>
        </authorList>
    </citation>
    <scope>NUCLEOTIDE SEQUENCE [LARGE SCALE GENOMIC DNA]</scope>
    <source>
        <strain evidence="2 3">P6497</strain>
    </source>
</reference>
<dbReference type="Proteomes" id="UP000002640">
    <property type="component" value="Unassembled WGS sequence"/>
</dbReference>
<evidence type="ECO:0000256" key="1">
    <source>
        <dbReference type="SAM" id="MobiDB-lite"/>
    </source>
</evidence>
<evidence type="ECO:0000313" key="2">
    <source>
        <dbReference type="EMBL" id="EGZ28101.1"/>
    </source>
</evidence>
<sequence>MQSLSKRKVRDEDDAEDDRKLKAGSDGGSTDEKGWFGADLHGAGQQLADFSIPRLRFATESWAGLKTTNEDRNVFSTEFFPGPVFGVFDGHGGTFAADFLSRQLLKTVASAIRQNTGEKALADLRACRKLSSQENVRRDAIVEQKNLLRQQLTEVETLRLGATDPELEMLFDQLTSAISQMES</sequence>
<dbReference type="InterPro" id="IPR036457">
    <property type="entry name" value="PPM-type-like_dom_sf"/>
</dbReference>
<dbReference type="InParanoid" id="G4YH78"/>
<evidence type="ECO:0000313" key="3">
    <source>
        <dbReference type="Proteomes" id="UP000002640"/>
    </source>
</evidence>